<dbReference type="GO" id="GO:0031145">
    <property type="term" value="P:anaphase-promoting complex-dependent catabolic process"/>
    <property type="evidence" value="ECO:0007669"/>
    <property type="project" value="TreeGrafter"/>
</dbReference>
<evidence type="ECO:0000256" key="2">
    <source>
        <dbReference type="ARBA" id="ARBA00022574"/>
    </source>
</evidence>
<dbReference type="InterPro" id="IPR019775">
    <property type="entry name" value="WD40_repeat_CS"/>
</dbReference>
<dbReference type="PANTHER" id="PTHR19918:SF5">
    <property type="entry name" value="MEIOSIS-SPECIFIC APC_C ACTIVATOR PROTEIN AMA1"/>
    <property type="match status" value="1"/>
</dbReference>
<evidence type="ECO:0000256" key="4">
    <source>
        <dbReference type="SAM" id="MobiDB-lite"/>
    </source>
</evidence>
<dbReference type="GO" id="GO:1990757">
    <property type="term" value="F:ubiquitin ligase activator activity"/>
    <property type="evidence" value="ECO:0007669"/>
    <property type="project" value="TreeGrafter"/>
</dbReference>
<feature type="region of interest" description="Disordered" evidence="4">
    <location>
        <begin position="163"/>
        <end position="183"/>
    </location>
</feature>
<dbReference type="PROSITE" id="PS00678">
    <property type="entry name" value="WD_REPEATS_1"/>
    <property type="match status" value="1"/>
</dbReference>
<dbReference type="OrthoDB" id="10263272at2759"/>
<dbReference type="InterPro" id="IPR015943">
    <property type="entry name" value="WD40/YVTN_repeat-like_dom_sf"/>
</dbReference>
<feature type="domain" description="CDC20/Fizzy WD40" evidence="5">
    <location>
        <begin position="288"/>
        <end position="600"/>
    </location>
</feature>
<evidence type="ECO:0000313" key="6">
    <source>
        <dbReference type="EMBL" id="GMG20063.1"/>
    </source>
</evidence>
<dbReference type="GO" id="GO:1905786">
    <property type="term" value="P:positive regulation of anaphase-promoting complex-dependent catabolic process"/>
    <property type="evidence" value="ECO:0007669"/>
    <property type="project" value="TreeGrafter"/>
</dbReference>
<dbReference type="GO" id="GO:0005680">
    <property type="term" value="C:anaphase-promoting complex"/>
    <property type="evidence" value="ECO:0007669"/>
    <property type="project" value="TreeGrafter"/>
</dbReference>
<feature type="region of interest" description="Disordered" evidence="4">
    <location>
        <begin position="59"/>
        <end position="87"/>
    </location>
</feature>
<dbReference type="InterPro" id="IPR036322">
    <property type="entry name" value="WD40_repeat_dom_sf"/>
</dbReference>
<reference evidence="6" key="1">
    <citation type="submission" date="2023-04" db="EMBL/GenBank/DDBJ databases">
        <title>Ambrosiozyma monospora NBRC 1965.</title>
        <authorList>
            <person name="Ichikawa N."/>
            <person name="Sato H."/>
            <person name="Tonouchi N."/>
        </authorList>
    </citation>
    <scope>NUCLEOTIDE SEQUENCE</scope>
    <source>
        <strain evidence="6">NBRC 1965</strain>
    </source>
</reference>
<dbReference type="AlphaFoldDB" id="A0A9W6YM25"/>
<dbReference type="SUPFAM" id="SSF50978">
    <property type="entry name" value="WD40 repeat-like"/>
    <property type="match status" value="1"/>
</dbReference>
<organism evidence="6 7">
    <name type="scientific">Ambrosiozyma monospora</name>
    <name type="common">Yeast</name>
    <name type="synonym">Endomycopsis monosporus</name>
    <dbReference type="NCBI Taxonomy" id="43982"/>
    <lineage>
        <taxon>Eukaryota</taxon>
        <taxon>Fungi</taxon>
        <taxon>Dikarya</taxon>
        <taxon>Ascomycota</taxon>
        <taxon>Saccharomycotina</taxon>
        <taxon>Pichiomycetes</taxon>
        <taxon>Pichiales</taxon>
        <taxon>Pichiaceae</taxon>
        <taxon>Ambrosiozyma</taxon>
    </lineage>
</organism>
<dbReference type="Proteomes" id="UP001165063">
    <property type="component" value="Unassembled WGS sequence"/>
</dbReference>
<evidence type="ECO:0000256" key="1">
    <source>
        <dbReference type="ARBA" id="ARBA00006445"/>
    </source>
</evidence>
<dbReference type="InterPro" id="IPR001680">
    <property type="entry name" value="WD40_rpt"/>
</dbReference>
<evidence type="ECO:0000256" key="3">
    <source>
        <dbReference type="ARBA" id="ARBA00022737"/>
    </source>
</evidence>
<feature type="compositionally biased region" description="Low complexity" evidence="4">
    <location>
        <begin position="174"/>
        <end position="183"/>
    </location>
</feature>
<dbReference type="SMART" id="SM00320">
    <property type="entry name" value="WD40"/>
    <property type="match status" value="5"/>
</dbReference>
<dbReference type="PANTHER" id="PTHR19918">
    <property type="entry name" value="CELL DIVISION CYCLE 20 CDC20 FIZZY -RELATED"/>
    <property type="match status" value="1"/>
</dbReference>
<protein>
    <submittedName>
        <fullName evidence="6">Unnamed protein product</fullName>
    </submittedName>
</protein>
<dbReference type="Gene3D" id="2.130.10.10">
    <property type="entry name" value="YVTN repeat-like/Quinoprotein amine dehydrogenase"/>
    <property type="match status" value="1"/>
</dbReference>
<dbReference type="Pfam" id="PF24807">
    <property type="entry name" value="WD40_CDC20-Fz"/>
    <property type="match status" value="1"/>
</dbReference>
<dbReference type="EMBL" id="BSXU01000274">
    <property type="protein sequence ID" value="GMG20063.1"/>
    <property type="molecule type" value="Genomic_DNA"/>
</dbReference>
<evidence type="ECO:0000259" key="5">
    <source>
        <dbReference type="Pfam" id="PF24807"/>
    </source>
</evidence>
<accession>A0A9W6YM25</accession>
<feature type="compositionally biased region" description="Low complexity" evidence="4">
    <location>
        <begin position="65"/>
        <end position="74"/>
    </location>
</feature>
<dbReference type="InterPro" id="IPR056150">
    <property type="entry name" value="WD40_CDC20-Fz"/>
</dbReference>
<comment type="similarity">
    <text evidence="1">Belongs to the WD repeat CDC20/Fizzy family.</text>
</comment>
<evidence type="ECO:0000313" key="7">
    <source>
        <dbReference type="Proteomes" id="UP001165063"/>
    </source>
</evidence>
<comment type="caution">
    <text evidence="6">The sequence shown here is derived from an EMBL/GenBank/DDBJ whole genome shotgun (WGS) entry which is preliminary data.</text>
</comment>
<keyword evidence="2" id="KW-0853">WD repeat</keyword>
<sequence length="638" mass="70394">MPKTTNTKTIKTTKTKYKSPINYTTSHNSGYNNITDRFISTLQDKNSLGYYRSLANNTFNKRRGNNNSNSNNNDRTSDFGNSLTSRRNGLINENSHIDNSFMLRHDRFLLGATSSVVGAGIQSPIRTNRQVYNQIDQILEDELYREGHEADPHTVPGPGLIHRHGSGHDDRSVSQESQVSTTSTKRELKVNVAKALGIKLSYRILNFKPLRLSSLRRKNSVMLNGQRNGSSDSDVINRIPLVHQTRPTVTTSGSSSTGSGIGTGIGGLHSSNVDSNVLSDSNFQYTALHAPGLRDDFYSNIVCWSKLSDTLAVGLGCTTHLWLDGARNVSLESLIKELISCVSFNDEDILVCGTKTGRLILYAPGSLRVNFTSILKASTGICCICWIPGSRIFFAGDDMGDVSLYEVGEELDEESGLITLDISLLKIFKCNEQQICGMSISSDAKQLTIGGNDNCCTIWDITNPLSPILKFFLPHDAAVKAIAYCPWVPNLLATGGGSNDRHIRFWHTGTGTLITKKLTRKQVTSLIWSRSKKELMATFGYGRAPSESANLLSVYSYPSLKVVKQIPTGINMNLRILSADISKKSDRICVAVSDECVRLYSLWDSKFELKNAEYDTSLFGSELLDLEEGVDTSFETIR</sequence>
<keyword evidence="3" id="KW-0677">Repeat</keyword>
<dbReference type="InterPro" id="IPR033010">
    <property type="entry name" value="Cdc20/Fizzy"/>
</dbReference>
<proteinExistence type="inferred from homology"/>
<dbReference type="GO" id="GO:0010997">
    <property type="term" value="F:anaphase-promoting complex binding"/>
    <property type="evidence" value="ECO:0007669"/>
    <property type="project" value="InterPro"/>
</dbReference>
<name>A0A9W6YM25_AMBMO</name>
<keyword evidence="7" id="KW-1185">Reference proteome</keyword>
<gene>
    <name evidence="6" type="ORF">Amon01_000094500</name>
</gene>